<protein>
    <recommendedName>
        <fullName evidence="3">Alpha/beta hydrolase</fullName>
    </recommendedName>
</protein>
<reference evidence="1 2" key="1">
    <citation type="submission" date="2022-07" db="EMBL/GenBank/DDBJ databases">
        <title>Genome sequence of Terrisporobacter mayombei DSM6539.</title>
        <authorList>
            <person name="Boeer T."/>
            <person name="Bengelsdorf F.R."/>
            <person name="Daniel R."/>
            <person name="Poehlein A."/>
        </authorList>
    </citation>
    <scope>NUCLEOTIDE SEQUENCE [LARGE SCALE GENOMIC DNA]</scope>
    <source>
        <strain evidence="1 2">DSM 6539</strain>
    </source>
</reference>
<dbReference type="EMBL" id="CP101637">
    <property type="protein sequence ID" value="WMT80982.1"/>
    <property type="molecule type" value="Genomic_DNA"/>
</dbReference>
<dbReference type="RefSeq" id="WP_228103175.1">
    <property type="nucleotide sequence ID" value="NZ_CP101637.1"/>
</dbReference>
<dbReference type="Proteomes" id="UP001235030">
    <property type="component" value="Chromosome"/>
</dbReference>
<keyword evidence="2" id="KW-1185">Reference proteome</keyword>
<evidence type="ECO:0000313" key="2">
    <source>
        <dbReference type="Proteomes" id="UP001235030"/>
    </source>
</evidence>
<accession>A0ABY9Q317</accession>
<evidence type="ECO:0008006" key="3">
    <source>
        <dbReference type="Google" id="ProtNLM"/>
    </source>
</evidence>
<gene>
    <name evidence="1" type="ORF">TEMA_13120</name>
</gene>
<dbReference type="SUPFAM" id="SSF53474">
    <property type="entry name" value="alpha/beta-Hydrolases"/>
    <property type="match status" value="1"/>
</dbReference>
<organism evidence="1 2">
    <name type="scientific">Terrisporobacter mayombei</name>
    <dbReference type="NCBI Taxonomy" id="1541"/>
    <lineage>
        <taxon>Bacteria</taxon>
        <taxon>Bacillati</taxon>
        <taxon>Bacillota</taxon>
        <taxon>Clostridia</taxon>
        <taxon>Peptostreptococcales</taxon>
        <taxon>Peptostreptococcaceae</taxon>
        <taxon>Terrisporobacter</taxon>
    </lineage>
</organism>
<sequence length="82" mass="9753">MDLFNLITLSRKKLKNIEIPTLIVNCKSDELVSHRSLKAYNNKLQNDYKIINLEKSGHFYYNEDELKFLLNEFNIFINKTSI</sequence>
<dbReference type="InterPro" id="IPR029058">
    <property type="entry name" value="AB_hydrolase_fold"/>
</dbReference>
<proteinExistence type="predicted"/>
<name>A0ABY9Q317_9FIRM</name>
<evidence type="ECO:0000313" key="1">
    <source>
        <dbReference type="EMBL" id="WMT80982.1"/>
    </source>
</evidence>
<dbReference type="Gene3D" id="3.40.50.1820">
    <property type="entry name" value="alpha/beta hydrolase"/>
    <property type="match status" value="1"/>
</dbReference>